<dbReference type="Proteomes" id="UP001168877">
    <property type="component" value="Unassembled WGS sequence"/>
</dbReference>
<feature type="compositionally biased region" description="Basic and acidic residues" evidence="1">
    <location>
        <begin position="22"/>
        <end position="31"/>
    </location>
</feature>
<dbReference type="EMBL" id="JAUESC010000382">
    <property type="protein sequence ID" value="KAK0588270.1"/>
    <property type="molecule type" value="Genomic_DNA"/>
</dbReference>
<evidence type="ECO:0000313" key="2">
    <source>
        <dbReference type="EMBL" id="KAK0588270.1"/>
    </source>
</evidence>
<feature type="compositionally biased region" description="Low complexity" evidence="1">
    <location>
        <begin position="48"/>
        <end position="63"/>
    </location>
</feature>
<reference evidence="2" key="1">
    <citation type="journal article" date="2022" name="Plant J.">
        <title>Strategies of tolerance reflected in two North American maple genomes.</title>
        <authorList>
            <person name="McEvoy S.L."/>
            <person name="Sezen U.U."/>
            <person name="Trouern-Trend A."/>
            <person name="McMahon S.M."/>
            <person name="Schaberg P.G."/>
            <person name="Yang J."/>
            <person name="Wegrzyn J.L."/>
            <person name="Swenson N.G."/>
        </authorList>
    </citation>
    <scope>NUCLEOTIDE SEQUENCE</scope>
    <source>
        <strain evidence="2">NS2018</strain>
    </source>
</reference>
<accession>A0AA39SEI8</accession>
<name>A0AA39SEI8_ACESA</name>
<evidence type="ECO:0000256" key="1">
    <source>
        <dbReference type="SAM" id="MobiDB-lite"/>
    </source>
</evidence>
<dbReference type="AlphaFoldDB" id="A0AA39SEI8"/>
<protein>
    <submittedName>
        <fullName evidence="2">Uncharacterized protein</fullName>
    </submittedName>
</protein>
<evidence type="ECO:0000313" key="3">
    <source>
        <dbReference type="Proteomes" id="UP001168877"/>
    </source>
</evidence>
<comment type="caution">
    <text evidence="2">The sequence shown here is derived from an EMBL/GenBank/DDBJ whole genome shotgun (WGS) entry which is preliminary data.</text>
</comment>
<reference evidence="2" key="2">
    <citation type="submission" date="2023-06" db="EMBL/GenBank/DDBJ databases">
        <authorList>
            <person name="Swenson N.G."/>
            <person name="Wegrzyn J.L."/>
            <person name="Mcevoy S.L."/>
        </authorList>
    </citation>
    <scope>NUCLEOTIDE SEQUENCE</scope>
    <source>
        <strain evidence="2">NS2018</strain>
        <tissue evidence="2">Leaf</tissue>
    </source>
</reference>
<keyword evidence="3" id="KW-1185">Reference proteome</keyword>
<feature type="region of interest" description="Disordered" evidence="1">
    <location>
        <begin position="1"/>
        <end position="72"/>
    </location>
</feature>
<gene>
    <name evidence="2" type="ORF">LWI29_037031</name>
</gene>
<sequence>MLGWNHPSVKETSKSKKLKREKGREREIAVRRRERSPSVTAGRCRCCSRSLSSPSCRSSSPSLQRENGRETAAVRRRCRLPLSYPYPAQGYQGPPVTAPPQHGAAPHRRQYGFFDGCLVTLRSYCFVDQICGDTNCFVDQICGDPYCFVDQICGDPYCFGLNSIMCRGGGHGGSDGLHRYFPSLDHVVADTIENMNYEDFLLKPKDEWITKSTTNVYCNLNAFPDIVKVL</sequence>
<proteinExistence type="predicted"/>
<organism evidence="2 3">
    <name type="scientific">Acer saccharum</name>
    <name type="common">Sugar maple</name>
    <dbReference type="NCBI Taxonomy" id="4024"/>
    <lineage>
        <taxon>Eukaryota</taxon>
        <taxon>Viridiplantae</taxon>
        <taxon>Streptophyta</taxon>
        <taxon>Embryophyta</taxon>
        <taxon>Tracheophyta</taxon>
        <taxon>Spermatophyta</taxon>
        <taxon>Magnoliopsida</taxon>
        <taxon>eudicotyledons</taxon>
        <taxon>Gunneridae</taxon>
        <taxon>Pentapetalae</taxon>
        <taxon>rosids</taxon>
        <taxon>malvids</taxon>
        <taxon>Sapindales</taxon>
        <taxon>Sapindaceae</taxon>
        <taxon>Hippocastanoideae</taxon>
        <taxon>Acereae</taxon>
        <taxon>Acer</taxon>
    </lineage>
</organism>